<dbReference type="NCBIfam" id="NF046100">
    <property type="entry name" value="RSP_2648_fam_PIN"/>
    <property type="match status" value="1"/>
</dbReference>
<accession>A0A5C4MWR5</accession>
<dbReference type="InterPro" id="IPR002716">
    <property type="entry name" value="PIN_dom"/>
</dbReference>
<dbReference type="InterPro" id="IPR029060">
    <property type="entry name" value="PIN-like_dom_sf"/>
</dbReference>
<dbReference type="AlphaFoldDB" id="A0A5C4MWR5"/>
<evidence type="ECO:0000313" key="3">
    <source>
        <dbReference type="Proteomes" id="UP000305887"/>
    </source>
</evidence>
<reference evidence="2 3" key="1">
    <citation type="submission" date="2019-06" db="EMBL/GenBank/DDBJ databases">
        <title>YIM 131921 draft genome.</title>
        <authorList>
            <person name="Jiang L."/>
        </authorList>
    </citation>
    <scope>NUCLEOTIDE SEQUENCE [LARGE SCALE GENOMIC DNA]</scope>
    <source>
        <strain evidence="2 3">YIM 131921</strain>
    </source>
</reference>
<dbReference type="Pfam" id="PF13470">
    <property type="entry name" value="PIN_3"/>
    <property type="match status" value="1"/>
</dbReference>
<dbReference type="Proteomes" id="UP000305887">
    <property type="component" value="Unassembled WGS sequence"/>
</dbReference>
<sequence>MKRLRVLLDANVLYPTVLREILMGAASEGLYEPLWSSRLLEEWARAAARLGPEGEAVARAEIASLQARWPQAMVTGAEGQERRLWLPDPDDVHVLAAAVVGSADAILTMNAKDFPRGVLAEEGLQRLDPDHFLAGLAQASPGVMNQVVSESVAKATQLSGEEWTTRTLLRKARLNVLSKTLARLSA</sequence>
<dbReference type="OrthoDB" id="211933at2"/>
<comment type="caution">
    <text evidence="2">The sequence shown here is derived from an EMBL/GenBank/DDBJ whole genome shotgun (WGS) entry which is preliminary data.</text>
</comment>
<dbReference type="RefSeq" id="WP_139076302.1">
    <property type="nucleotide sequence ID" value="NZ_VDFU01000007.1"/>
</dbReference>
<proteinExistence type="predicted"/>
<evidence type="ECO:0000259" key="1">
    <source>
        <dbReference type="Pfam" id="PF13470"/>
    </source>
</evidence>
<dbReference type="SUPFAM" id="SSF88723">
    <property type="entry name" value="PIN domain-like"/>
    <property type="match status" value="1"/>
</dbReference>
<dbReference type="EMBL" id="VDFU01000007">
    <property type="protein sequence ID" value="TNC50506.1"/>
    <property type="molecule type" value="Genomic_DNA"/>
</dbReference>
<organism evidence="2 3">
    <name type="scientific">Rubellimicrobium rubrum</name>
    <dbReference type="NCBI Taxonomy" id="2585369"/>
    <lineage>
        <taxon>Bacteria</taxon>
        <taxon>Pseudomonadati</taxon>
        <taxon>Pseudomonadota</taxon>
        <taxon>Alphaproteobacteria</taxon>
        <taxon>Rhodobacterales</taxon>
        <taxon>Roseobacteraceae</taxon>
        <taxon>Rubellimicrobium</taxon>
    </lineage>
</organism>
<evidence type="ECO:0000313" key="2">
    <source>
        <dbReference type="EMBL" id="TNC50506.1"/>
    </source>
</evidence>
<feature type="domain" description="PIN" evidence="1">
    <location>
        <begin position="5"/>
        <end position="111"/>
    </location>
</feature>
<name>A0A5C4MWR5_9RHOB</name>
<keyword evidence="3" id="KW-1185">Reference proteome</keyword>
<protein>
    <submittedName>
        <fullName evidence="2">PIN domain-containing protein</fullName>
    </submittedName>
</protein>
<gene>
    <name evidence="2" type="ORF">FHG66_08415</name>
</gene>